<sequence length="287" mass="32012">MGWKQFSAVWVEKGLSHSRLLHFHPFPLSSSLNPNRGRPHHSHQKLWNFAWPAAIALLHPTLLPVAVMGFCTKVAVIAGGPLVGKLIDLFPRVPAYNFLSICSSVISWDNNSSTHAHASLETSVLMRPWFIILVLAGAVERLSGLALGVAVERDWVVLIAGSSLFGILLSKYETATSLKFAAALMMWSLPVVVTNLVLELGFDSVTSKVDESGFPAMRFTSVASLSDRRFAPSLKPTNTITENQKERERGKERMFLRERERERQTGYEADHNISYKIFIQMTGVQRP</sequence>
<evidence type="ECO:0000313" key="1">
    <source>
        <dbReference type="EMBL" id="KAI3710794.1"/>
    </source>
</evidence>
<comment type="caution">
    <text evidence="1">The sequence shown here is derived from an EMBL/GenBank/DDBJ whole genome shotgun (WGS) entry which is preliminary data.</text>
</comment>
<dbReference type="Proteomes" id="UP001055811">
    <property type="component" value="Linkage Group LG07"/>
</dbReference>
<dbReference type="EMBL" id="CM042015">
    <property type="protein sequence ID" value="KAI3710794.1"/>
    <property type="molecule type" value="Genomic_DNA"/>
</dbReference>
<reference evidence="1 2" key="2">
    <citation type="journal article" date="2022" name="Mol. Ecol. Resour.">
        <title>The genomes of chicory, endive, great burdock and yacon provide insights into Asteraceae paleo-polyploidization history and plant inulin production.</title>
        <authorList>
            <person name="Fan W."/>
            <person name="Wang S."/>
            <person name="Wang H."/>
            <person name="Wang A."/>
            <person name="Jiang F."/>
            <person name="Liu H."/>
            <person name="Zhao H."/>
            <person name="Xu D."/>
            <person name="Zhang Y."/>
        </authorList>
    </citation>
    <scope>NUCLEOTIDE SEQUENCE [LARGE SCALE GENOMIC DNA]</scope>
    <source>
        <strain evidence="2">cv. Punajuju</strain>
        <tissue evidence="1">Leaves</tissue>
    </source>
</reference>
<gene>
    <name evidence="1" type="ORF">L2E82_40588</name>
</gene>
<keyword evidence="2" id="KW-1185">Reference proteome</keyword>
<organism evidence="1 2">
    <name type="scientific">Cichorium intybus</name>
    <name type="common">Chicory</name>
    <dbReference type="NCBI Taxonomy" id="13427"/>
    <lineage>
        <taxon>Eukaryota</taxon>
        <taxon>Viridiplantae</taxon>
        <taxon>Streptophyta</taxon>
        <taxon>Embryophyta</taxon>
        <taxon>Tracheophyta</taxon>
        <taxon>Spermatophyta</taxon>
        <taxon>Magnoliopsida</taxon>
        <taxon>eudicotyledons</taxon>
        <taxon>Gunneridae</taxon>
        <taxon>Pentapetalae</taxon>
        <taxon>asterids</taxon>
        <taxon>campanulids</taxon>
        <taxon>Asterales</taxon>
        <taxon>Asteraceae</taxon>
        <taxon>Cichorioideae</taxon>
        <taxon>Cichorieae</taxon>
        <taxon>Cichoriinae</taxon>
        <taxon>Cichorium</taxon>
    </lineage>
</organism>
<name>A0ACB9AL70_CICIN</name>
<proteinExistence type="predicted"/>
<evidence type="ECO:0000313" key="2">
    <source>
        <dbReference type="Proteomes" id="UP001055811"/>
    </source>
</evidence>
<accession>A0ACB9AL70</accession>
<reference evidence="2" key="1">
    <citation type="journal article" date="2022" name="Mol. Ecol. Resour.">
        <title>The genomes of chicory, endive, great burdock and yacon provide insights into Asteraceae palaeo-polyploidization history and plant inulin production.</title>
        <authorList>
            <person name="Fan W."/>
            <person name="Wang S."/>
            <person name="Wang H."/>
            <person name="Wang A."/>
            <person name="Jiang F."/>
            <person name="Liu H."/>
            <person name="Zhao H."/>
            <person name="Xu D."/>
            <person name="Zhang Y."/>
        </authorList>
    </citation>
    <scope>NUCLEOTIDE SEQUENCE [LARGE SCALE GENOMIC DNA]</scope>
    <source>
        <strain evidence="2">cv. Punajuju</strain>
    </source>
</reference>
<protein>
    <submittedName>
        <fullName evidence="1">Uncharacterized protein</fullName>
    </submittedName>
</protein>